<evidence type="ECO:0000313" key="1">
    <source>
        <dbReference type="EMBL" id="KAJ9635851.1"/>
    </source>
</evidence>
<name>A0ACC2YKP3_9PEZI</name>
<gene>
    <name evidence="1" type="ORF">H2199_008204</name>
</gene>
<keyword evidence="2" id="KW-1185">Reference proteome</keyword>
<proteinExistence type="predicted"/>
<dbReference type="EMBL" id="JAPDRP010000026">
    <property type="protein sequence ID" value="KAJ9635851.1"/>
    <property type="molecule type" value="Genomic_DNA"/>
</dbReference>
<dbReference type="Proteomes" id="UP001172680">
    <property type="component" value="Unassembled WGS sequence"/>
</dbReference>
<sequence length="426" mass="47490">MPALLIAAVVIIAIVVARIRRKLALVPSPRLGGPVLGNAAAYATDPAAAVSAAEGQCGPIFSIQMLFLQNIWLRSNVLNKFYVNVKEDAWSFGWGMNLFLHPVVAPGYWDHLRTLVGSLNRCINRSEALDCYAAVARDEAVAGFAQWAHSDDTALFESASVLVHKVIVRCLMGPDFYYHNVDELSDLLHKVEADIGSIFNFVLPHWVPHPAAKRLWKARDRMQDIFRERLRERALDPSRWTNSEDYLIRSPERLAILRKELLETSDVHSSPLLQACFKETGRHYSGINMLRLARSPVTIPDSNVVVPAGAVVSISPYLTHHDPHNYYHATEWFPERWLEGGEQFRPAKSADEVTYLGFGAGSHRCPGEKMAGTIAREVVGELVRNYDFGWGASGPPKDFGALDFTKIGSPWLKGDAHIRITSMAKQ</sequence>
<reference evidence="1" key="1">
    <citation type="submission" date="2022-10" db="EMBL/GenBank/DDBJ databases">
        <title>Culturing micro-colonial fungi from biological soil crusts in the Mojave desert and describing Neophaeococcomyces mojavensis, and introducing the new genera and species Taxawa tesnikishii.</title>
        <authorList>
            <person name="Kurbessoian T."/>
            <person name="Stajich J.E."/>
        </authorList>
    </citation>
    <scope>NUCLEOTIDE SEQUENCE</scope>
    <source>
        <strain evidence="1">JES_115</strain>
    </source>
</reference>
<protein>
    <submittedName>
        <fullName evidence="1">Uncharacterized protein</fullName>
    </submittedName>
</protein>
<organism evidence="1 2">
    <name type="scientific">Coniosporium tulheliwenetii</name>
    <dbReference type="NCBI Taxonomy" id="3383036"/>
    <lineage>
        <taxon>Eukaryota</taxon>
        <taxon>Fungi</taxon>
        <taxon>Dikarya</taxon>
        <taxon>Ascomycota</taxon>
        <taxon>Pezizomycotina</taxon>
        <taxon>Dothideomycetes</taxon>
        <taxon>Dothideomycetes incertae sedis</taxon>
        <taxon>Coniosporium</taxon>
    </lineage>
</organism>
<comment type="caution">
    <text evidence="1">The sequence shown here is derived from an EMBL/GenBank/DDBJ whole genome shotgun (WGS) entry which is preliminary data.</text>
</comment>
<evidence type="ECO:0000313" key="2">
    <source>
        <dbReference type="Proteomes" id="UP001172680"/>
    </source>
</evidence>
<accession>A0ACC2YKP3</accession>